<reference evidence="1" key="1">
    <citation type="journal article" date="2022" name="bioRxiv">
        <title>Sequencing and chromosome-scale assembly of the giantPleurodeles waltlgenome.</title>
        <authorList>
            <person name="Brown T."/>
            <person name="Elewa A."/>
            <person name="Iarovenko S."/>
            <person name="Subramanian E."/>
            <person name="Araus A.J."/>
            <person name="Petzold A."/>
            <person name="Susuki M."/>
            <person name="Suzuki K.-i.T."/>
            <person name="Hayashi T."/>
            <person name="Toyoda A."/>
            <person name="Oliveira C."/>
            <person name="Osipova E."/>
            <person name="Leigh N.D."/>
            <person name="Simon A."/>
            <person name="Yun M.H."/>
        </authorList>
    </citation>
    <scope>NUCLEOTIDE SEQUENCE</scope>
    <source>
        <strain evidence="1">20211129_DDA</strain>
        <tissue evidence="1">Liver</tissue>
    </source>
</reference>
<sequence>MEGDSTRGKLDSFTQTLGLRDMWRSLHLRDRGYSHYSGAHNMHSRIDYLFTTGDTQARFRSVEYQARGISDRSPLVAVIDSKTPKPRGQWRMETWCLAIKEVVTHLDTETQHYFTVNPHSVDSPMLAWEAYKATLHGAIITGEIGGRRQRQERMTSLEEELHGLERDYAQNPTPTCIDDMDLKHAEYQAVARNEVKRHTE</sequence>
<organism evidence="1 2">
    <name type="scientific">Pleurodeles waltl</name>
    <name type="common">Iberian ribbed newt</name>
    <dbReference type="NCBI Taxonomy" id="8319"/>
    <lineage>
        <taxon>Eukaryota</taxon>
        <taxon>Metazoa</taxon>
        <taxon>Chordata</taxon>
        <taxon>Craniata</taxon>
        <taxon>Vertebrata</taxon>
        <taxon>Euteleostomi</taxon>
        <taxon>Amphibia</taxon>
        <taxon>Batrachia</taxon>
        <taxon>Caudata</taxon>
        <taxon>Salamandroidea</taxon>
        <taxon>Salamandridae</taxon>
        <taxon>Pleurodelinae</taxon>
        <taxon>Pleurodeles</taxon>
    </lineage>
</organism>
<name>A0AAV7ST79_PLEWA</name>
<dbReference type="SUPFAM" id="SSF56219">
    <property type="entry name" value="DNase I-like"/>
    <property type="match status" value="1"/>
</dbReference>
<evidence type="ECO:0000313" key="1">
    <source>
        <dbReference type="EMBL" id="KAJ1167211.1"/>
    </source>
</evidence>
<gene>
    <name evidence="1" type="ORF">NDU88_007604</name>
</gene>
<dbReference type="Proteomes" id="UP001066276">
    <property type="component" value="Chromosome 4_2"/>
</dbReference>
<keyword evidence="2" id="KW-1185">Reference proteome</keyword>
<comment type="caution">
    <text evidence="1">The sequence shown here is derived from an EMBL/GenBank/DDBJ whole genome shotgun (WGS) entry which is preliminary data.</text>
</comment>
<accession>A0AAV7ST79</accession>
<protein>
    <submittedName>
        <fullName evidence="1">Uncharacterized protein</fullName>
    </submittedName>
</protein>
<evidence type="ECO:0000313" key="2">
    <source>
        <dbReference type="Proteomes" id="UP001066276"/>
    </source>
</evidence>
<dbReference type="EMBL" id="JANPWB010000008">
    <property type="protein sequence ID" value="KAJ1167211.1"/>
    <property type="molecule type" value="Genomic_DNA"/>
</dbReference>
<dbReference type="Gene3D" id="3.60.10.10">
    <property type="entry name" value="Endonuclease/exonuclease/phosphatase"/>
    <property type="match status" value="1"/>
</dbReference>
<proteinExistence type="predicted"/>
<dbReference type="AlphaFoldDB" id="A0AAV7ST79"/>
<dbReference type="InterPro" id="IPR036691">
    <property type="entry name" value="Endo/exonu/phosph_ase_sf"/>
</dbReference>